<accession>A0A0K8PBL5</accession>
<dbReference type="OrthoDB" id="2625323at2"/>
<evidence type="ECO:0000259" key="1">
    <source>
        <dbReference type="PROSITE" id="PS50075"/>
    </source>
</evidence>
<dbReference type="EMBL" id="DF968180">
    <property type="protein sequence ID" value="GAP39909.1"/>
    <property type="molecule type" value="Genomic_DNA"/>
</dbReference>
<dbReference type="Gene3D" id="1.10.1200.10">
    <property type="entry name" value="ACP-like"/>
    <property type="match status" value="1"/>
</dbReference>
<dbReference type="STRING" id="1678840.ATC1_12447"/>
<dbReference type="PROSITE" id="PS50075">
    <property type="entry name" value="CARRIER"/>
    <property type="match status" value="1"/>
</dbReference>
<organism evidence="2">
    <name type="scientific">Flexilinea flocculi</name>
    <dbReference type="NCBI Taxonomy" id="1678840"/>
    <lineage>
        <taxon>Bacteria</taxon>
        <taxon>Bacillati</taxon>
        <taxon>Chloroflexota</taxon>
        <taxon>Anaerolineae</taxon>
        <taxon>Anaerolineales</taxon>
        <taxon>Anaerolineaceae</taxon>
        <taxon>Flexilinea</taxon>
    </lineage>
</organism>
<dbReference type="AlphaFoldDB" id="A0A0K8PBL5"/>
<evidence type="ECO:0000313" key="3">
    <source>
        <dbReference type="Proteomes" id="UP000053370"/>
    </source>
</evidence>
<sequence>MNQTIEILTEKIKNEIIRQPKRSLQFDEPLISSGLIDSFNLVDLALMVEEIFGVHIDDYELNSDTFDTIEDLAMLIIERQESGV</sequence>
<name>A0A0K8PBL5_9CHLR</name>
<dbReference type="Pfam" id="PF00550">
    <property type="entry name" value="PP-binding"/>
    <property type="match status" value="1"/>
</dbReference>
<dbReference type="RefSeq" id="WP_062278733.1">
    <property type="nucleotide sequence ID" value="NZ_DF968180.1"/>
</dbReference>
<keyword evidence="3" id="KW-1185">Reference proteome</keyword>
<proteinExistence type="predicted"/>
<gene>
    <name evidence="2" type="ORF">ATC1_12447</name>
</gene>
<dbReference type="InterPro" id="IPR036736">
    <property type="entry name" value="ACP-like_sf"/>
</dbReference>
<dbReference type="InterPro" id="IPR009081">
    <property type="entry name" value="PP-bd_ACP"/>
</dbReference>
<feature type="domain" description="Carrier" evidence="1">
    <location>
        <begin position="3"/>
        <end position="80"/>
    </location>
</feature>
<reference evidence="2" key="1">
    <citation type="journal article" date="2015" name="Genome Announc.">
        <title>Draft Genome Sequence of Anaerolineae Strain TC1, a Novel Isolate from a Methanogenic Wastewater Treatment System.</title>
        <authorList>
            <person name="Matsuura N."/>
            <person name="Tourlousse D.M."/>
            <person name="Sun L."/>
            <person name="Toyonaga M."/>
            <person name="Kuroda K."/>
            <person name="Ohashi A."/>
            <person name="Cruz R."/>
            <person name="Yamaguchi T."/>
            <person name="Sekiguchi Y."/>
        </authorList>
    </citation>
    <scope>NUCLEOTIDE SEQUENCE [LARGE SCALE GENOMIC DNA]</scope>
    <source>
        <strain evidence="2">TC1</strain>
    </source>
</reference>
<evidence type="ECO:0000313" key="2">
    <source>
        <dbReference type="EMBL" id="GAP39909.1"/>
    </source>
</evidence>
<dbReference type="SUPFAM" id="SSF47336">
    <property type="entry name" value="ACP-like"/>
    <property type="match status" value="1"/>
</dbReference>
<dbReference type="Proteomes" id="UP000053370">
    <property type="component" value="Unassembled WGS sequence"/>
</dbReference>
<protein>
    <submittedName>
        <fullName evidence="2">Phosphopantetheine attachment site</fullName>
    </submittedName>
</protein>